<dbReference type="PROSITE" id="PS51041">
    <property type="entry name" value="EMI"/>
    <property type="match status" value="1"/>
</dbReference>
<evidence type="ECO:0000256" key="4">
    <source>
        <dbReference type="ARBA" id="ARBA00022525"/>
    </source>
</evidence>
<evidence type="ECO:0000256" key="13">
    <source>
        <dbReference type="ARBA" id="ARBA00058492"/>
    </source>
</evidence>
<evidence type="ECO:0000256" key="15">
    <source>
        <dbReference type="ARBA" id="ARBA00073137"/>
    </source>
</evidence>
<dbReference type="InterPro" id="IPR011489">
    <property type="entry name" value="EMI_domain"/>
</dbReference>
<dbReference type="PANTHER" id="PTHR10900">
    <property type="entry name" value="PERIOSTIN-RELATED"/>
    <property type="match status" value="1"/>
</dbReference>
<dbReference type="Ensembl" id="ENSXETT00000100657">
    <property type="protein sequence ID" value="ENSXETP00000064165"/>
    <property type="gene ID" value="ENSXETG00000001812"/>
</dbReference>
<evidence type="ECO:0000259" key="19">
    <source>
        <dbReference type="PROSITE" id="PS50213"/>
    </source>
</evidence>
<evidence type="ECO:0000313" key="21">
    <source>
        <dbReference type="Ensembl" id="ENSXETP00000064165"/>
    </source>
</evidence>
<comment type="function">
    <text evidence="13">Induces cell attachment and spreading and plays a role in cell adhesion. Enhances incorporation of BMP1 in the fibronectin matrix of connective tissues, and subsequent proteolytic activation of lysyl oxidase LOX.</text>
</comment>
<dbReference type="InParanoid" id="A0A6I8Q6H3"/>
<dbReference type="FunCoup" id="A0A6I8Q6H3">
    <property type="interactions" value="78"/>
</dbReference>
<name>A0A6I8Q6H3_XENTR</name>
<dbReference type="GO" id="GO:0008201">
    <property type="term" value="F:heparin binding"/>
    <property type="evidence" value="ECO:0007669"/>
    <property type="project" value="UniProtKB-KW"/>
</dbReference>
<feature type="region of interest" description="Disordered" evidence="17">
    <location>
        <begin position="1090"/>
        <end position="1112"/>
    </location>
</feature>
<evidence type="ECO:0000256" key="7">
    <source>
        <dbReference type="ARBA" id="ARBA00022729"/>
    </source>
</evidence>
<evidence type="ECO:0000256" key="10">
    <source>
        <dbReference type="ARBA" id="ARBA00023034"/>
    </source>
</evidence>
<keyword evidence="5" id="KW-0272">Extracellular matrix</keyword>
<evidence type="ECO:0000256" key="5">
    <source>
        <dbReference type="ARBA" id="ARBA00022530"/>
    </source>
</evidence>
<dbReference type="Pfam" id="PF02469">
    <property type="entry name" value="Fasciclin"/>
    <property type="match status" value="4"/>
</dbReference>
<organism evidence="21">
    <name type="scientific">Xenopus tropicalis</name>
    <name type="common">Western clawed frog</name>
    <name type="synonym">Silurana tropicalis</name>
    <dbReference type="NCBI Taxonomy" id="8364"/>
    <lineage>
        <taxon>Eukaryota</taxon>
        <taxon>Metazoa</taxon>
        <taxon>Chordata</taxon>
        <taxon>Craniata</taxon>
        <taxon>Vertebrata</taxon>
        <taxon>Euteleostomi</taxon>
        <taxon>Amphibia</taxon>
        <taxon>Batrachia</taxon>
        <taxon>Anura</taxon>
        <taxon>Pipoidea</taxon>
        <taxon>Pipidae</taxon>
        <taxon>Xenopodinae</taxon>
        <taxon>Xenopus</taxon>
        <taxon>Silurana</taxon>
    </lineage>
</organism>
<keyword evidence="12" id="KW-0325">Glycoprotein</keyword>
<feature type="domain" description="FAS1" evidence="19">
    <location>
        <begin position="370"/>
        <end position="494"/>
    </location>
</feature>
<evidence type="ECO:0000256" key="18">
    <source>
        <dbReference type="SAM" id="SignalP"/>
    </source>
</evidence>
<evidence type="ECO:0000256" key="12">
    <source>
        <dbReference type="ARBA" id="ARBA00023180"/>
    </source>
</evidence>
<keyword evidence="10" id="KW-0333">Golgi apparatus</keyword>
<reference evidence="21" key="2">
    <citation type="submission" date="2020-05" db="UniProtKB">
        <authorList>
            <consortium name="Ensembl"/>
        </authorList>
    </citation>
    <scope>IDENTIFICATION</scope>
</reference>
<proteinExistence type="predicted"/>
<feature type="signal peptide" evidence="18">
    <location>
        <begin position="1"/>
        <end position="23"/>
    </location>
</feature>
<dbReference type="GeneTree" id="ENSGT00530000063860"/>
<evidence type="ECO:0000256" key="11">
    <source>
        <dbReference type="ARBA" id="ARBA00023157"/>
    </source>
</evidence>
<dbReference type="InterPro" id="IPR000782">
    <property type="entry name" value="FAS1_domain"/>
</dbReference>
<dbReference type="InterPro" id="IPR050904">
    <property type="entry name" value="Adhesion/Biosynth-related"/>
</dbReference>
<keyword evidence="4" id="KW-0964">Secreted</keyword>
<dbReference type="GO" id="GO:0007155">
    <property type="term" value="P:cell adhesion"/>
    <property type="evidence" value="ECO:0007669"/>
    <property type="project" value="UniProtKB-KW"/>
</dbReference>
<feature type="domain" description="FAS1" evidence="19">
    <location>
        <begin position="99"/>
        <end position="232"/>
    </location>
</feature>
<protein>
    <recommendedName>
        <fullName evidence="15">Periostin</fullName>
    </recommendedName>
    <alternativeName>
        <fullName evidence="16">Osteoblast-specific factor 2</fullName>
    </alternativeName>
</protein>
<comment type="subunit">
    <text evidence="14">Homodimer. Interacts with BMP1 and fibronectin.</text>
</comment>
<feature type="chain" id="PRO_5030155194" description="Periostin" evidence="18">
    <location>
        <begin position="24"/>
        <end position="1112"/>
    </location>
</feature>
<feature type="domain" description="EMI" evidence="20">
    <location>
        <begin position="42"/>
        <end position="96"/>
    </location>
</feature>
<dbReference type="AlphaFoldDB" id="A0A6I8Q6H3"/>
<keyword evidence="7 18" id="KW-0732">Signal</keyword>
<sequence>MMKGLFLCVFATFLLSAIDHAEGNAYYDKILTHSRIRARQQGPNVCALQQVLGTKKKYFSTCKNWYQGAICGKKATILYECCPGYMKINGESGCPAVAPIDNVYGTLGIVGATSTQDYSDRSELRKEIEGVGSYTFFAPSNDAWQLLDSDVRDSLLSNVNIELLNALHYHMINKRMLTKDLKNGLSVTSMFNNQELVINHYTNGVVTVNCARVIHGNQIATNGVVHVIDRVVTAVGNTIEDFIESEDELTSFREAGVAAEVLAELGKKGQYTLFAPTNDAFEKLPRGVLERIMGDKQAVKALVNYHILNSVQCSEAIMGGSLLETLEGSSLQIGCDGDSLTVNGNKMVNRKDIVTTNGVIHLIDQVLIPDSAKQVLELAGSEQTTFTDLMAQMGLAASFRPDAEYTLLAPINNAFSDETLKMDQRILKLILQNHVLKTKVALNGLYNGQTLETLGGKLLRVFVYRTAVCIENSCMLRGSKEGRNGAIHIFSEIIKPAEKSFYDLLSLDKRFSIFLNLIEFAGLKDLLLQPGAWTWFIPTNDAFKGLSNEEMEILKRDKVALQNILLYHLAPEVFIGGGFEPGVTNILKSLQGNKIMVKAAVNNTLSVNGVVSKEPDQMTTNGVFHVIDKLLFPADVSLGNEQLLSILNKIIKYITIKFSRGSTFKEIPLTKYIKFITIGEPRVTTVTRIIEIKPEMRVVGGETITKVIHGDPSITRITKVIEGDPEFKLIKEGETRVTKVIQGEPTITKITRVIEGEPEFKLIKEGETRVTKVIQGEPTITKITRVIEGEPEFKLIKEGETRVTKVIQGEPTLTRITKVIGGESDLHLVKEGETRVTKVIQGEPTLTRITKVIGGEPDFHLVKEGETRVTKVIQGEPITRITKMIEGDQDFHLVREGETRVTKVIQGEPSITKITRVIEGEPDFKLIREGETRVTKVIQGEPTITKITRVIEGEPEFKLIKEGETRVTKVIQGEPIITKLTRVVEGEPDFRLIKEGETRVTKVIQGGPEITYTRISGLDPDADEETIKKMLEGEITRVTKFTEGDSQILEDDELKALLQGGTHISKVTTVHEKEIPETVQISKIVKEPQVRKVQTGRRTQVRRKMRRSHQPS</sequence>
<dbReference type="Xenbase" id="XB-GENE-478502">
    <property type="gene designation" value="postn"/>
</dbReference>
<dbReference type="Gene3D" id="2.30.180.10">
    <property type="entry name" value="FAS1 domain"/>
    <property type="match status" value="4"/>
</dbReference>
<evidence type="ECO:0000256" key="1">
    <source>
        <dbReference type="ARBA" id="ARBA00004498"/>
    </source>
</evidence>
<dbReference type="SUPFAM" id="SSF82153">
    <property type="entry name" value="FAS1 domain"/>
    <property type="match status" value="4"/>
</dbReference>
<dbReference type="InterPro" id="IPR036378">
    <property type="entry name" value="FAS1_dom_sf"/>
</dbReference>
<gene>
    <name evidence="21" type="primary">postn</name>
</gene>
<dbReference type="SMART" id="SM00554">
    <property type="entry name" value="FAS1"/>
    <property type="match status" value="4"/>
</dbReference>
<evidence type="ECO:0000256" key="14">
    <source>
        <dbReference type="ARBA" id="ARBA00061757"/>
    </source>
</evidence>
<dbReference type="FunFam" id="2.30.180.10:FF:000002">
    <property type="entry name" value="periostin isoform X1"/>
    <property type="match status" value="1"/>
</dbReference>
<dbReference type="GO" id="GO:0071307">
    <property type="term" value="P:cellular response to vitamin K"/>
    <property type="evidence" value="ECO:0007669"/>
    <property type="project" value="UniProtKB-ARBA"/>
</dbReference>
<comment type="subcellular location">
    <subcellularLocation>
        <location evidence="2">Golgi apparatus</location>
    </subcellularLocation>
    <subcellularLocation>
        <location evidence="1">Secreted</location>
        <location evidence="1">Extracellular space</location>
        <location evidence="1">Extracellular matrix</location>
    </subcellularLocation>
</comment>
<evidence type="ECO:0000256" key="8">
    <source>
        <dbReference type="ARBA" id="ARBA00022737"/>
    </source>
</evidence>
<keyword evidence="8" id="KW-0677">Repeat</keyword>
<reference evidence="21" key="1">
    <citation type="journal article" date="2010" name="Science">
        <title>The genome of the Western clawed frog Xenopus tropicalis.</title>
        <authorList>
            <person name="Hellsten U."/>
            <person name="Harland R.M."/>
            <person name="Gilchrist M.J."/>
            <person name="Hendrix D."/>
            <person name="Jurka J."/>
            <person name="Kapitonov V."/>
            <person name="Ovcharenko I."/>
            <person name="Putnam N.H."/>
            <person name="Shu S."/>
            <person name="Taher L."/>
            <person name="Blitz I.L."/>
            <person name="Blumberg B."/>
            <person name="Dichmann D.S."/>
            <person name="Dubchak I."/>
            <person name="Amaya E."/>
            <person name="Detter J.C."/>
            <person name="Fletcher R."/>
            <person name="Gerhard D.S."/>
            <person name="Goodstein D."/>
            <person name="Graves T."/>
            <person name="Grigoriev I.V."/>
            <person name="Grimwood J."/>
            <person name="Kawashima T."/>
            <person name="Lindquist E."/>
            <person name="Lucas S.M."/>
            <person name="Mead P.E."/>
            <person name="Mitros T."/>
            <person name="Ogino H."/>
            <person name="Ohta Y."/>
            <person name="Poliakov A.V."/>
            <person name="Pollet N."/>
            <person name="Robert J."/>
            <person name="Salamov A."/>
            <person name="Sater A.K."/>
            <person name="Schmutz J."/>
            <person name="Terry A."/>
            <person name="Vize P.D."/>
            <person name="Warren W.C."/>
            <person name="Wells D."/>
            <person name="Wills A."/>
            <person name="Wilson R.K."/>
            <person name="Zimmerman L.B."/>
            <person name="Zorn A.M."/>
            <person name="Grainger R."/>
            <person name="Grammer T."/>
            <person name="Khokha M.K."/>
            <person name="Richardson P.M."/>
            <person name="Rokhsar D.S."/>
        </authorList>
    </citation>
    <scope>NUCLEOTIDE SEQUENCE [LARGE SCALE GENOMIC DNA]</scope>
    <source>
        <strain evidence="21">Nigerian</strain>
    </source>
</reference>
<accession>A0A6I8Q6H3</accession>
<evidence type="ECO:0000259" key="20">
    <source>
        <dbReference type="PROSITE" id="PS51041"/>
    </source>
</evidence>
<evidence type="ECO:0000256" key="6">
    <source>
        <dbReference type="ARBA" id="ARBA00022674"/>
    </source>
</evidence>
<keyword evidence="11" id="KW-1015">Disulfide bond</keyword>
<keyword evidence="3" id="KW-0301">Gamma-carboxyglutamic acid</keyword>
<dbReference type="Bgee" id="ENSXETG00000001812">
    <property type="expression patterns" value="Expressed in heart and 9 other cell types or tissues"/>
</dbReference>
<keyword evidence="9" id="KW-0130">Cell adhesion</keyword>
<feature type="domain" description="FAS1" evidence="19">
    <location>
        <begin position="236"/>
        <end position="367"/>
    </location>
</feature>
<feature type="domain" description="FAS1" evidence="19">
    <location>
        <begin position="498"/>
        <end position="631"/>
    </location>
</feature>
<evidence type="ECO:0000256" key="2">
    <source>
        <dbReference type="ARBA" id="ARBA00004555"/>
    </source>
</evidence>
<dbReference type="GO" id="GO:0005794">
    <property type="term" value="C:Golgi apparatus"/>
    <property type="evidence" value="ECO:0007669"/>
    <property type="project" value="UniProtKB-SubCell"/>
</dbReference>
<dbReference type="PROSITE" id="PS50213">
    <property type="entry name" value="FAS1"/>
    <property type="match status" value="4"/>
</dbReference>
<evidence type="ECO:0000256" key="17">
    <source>
        <dbReference type="SAM" id="MobiDB-lite"/>
    </source>
</evidence>
<feature type="compositionally biased region" description="Basic residues" evidence="17">
    <location>
        <begin position="1099"/>
        <end position="1112"/>
    </location>
</feature>
<dbReference type="FunFam" id="2.30.180.10:FF:000001">
    <property type="entry name" value="periostin isoform X1"/>
    <property type="match status" value="1"/>
</dbReference>
<evidence type="ECO:0000256" key="3">
    <source>
        <dbReference type="ARBA" id="ARBA00022479"/>
    </source>
</evidence>
<evidence type="ECO:0000256" key="16">
    <source>
        <dbReference type="ARBA" id="ARBA00078063"/>
    </source>
</evidence>
<keyword evidence="6" id="KW-0358">Heparin-binding</keyword>
<dbReference type="FunFam" id="2.30.180.10:FF:000004">
    <property type="entry name" value="periostin isoform X1"/>
    <property type="match status" value="1"/>
</dbReference>
<dbReference type="FunFam" id="2.30.180.10:FF:000003">
    <property type="entry name" value="periostin isoform X1"/>
    <property type="match status" value="1"/>
</dbReference>
<dbReference type="PANTHER" id="PTHR10900:SF12">
    <property type="entry name" value="PERIOSTIN"/>
    <property type="match status" value="1"/>
</dbReference>
<evidence type="ECO:0000256" key="9">
    <source>
        <dbReference type="ARBA" id="ARBA00022889"/>
    </source>
</evidence>